<reference evidence="2 3" key="1">
    <citation type="submission" date="2018-07" db="EMBL/GenBank/DDBJ databases">
        <title>Marsedoiliclastica nanhaica gen. nov. sp. nov., a novel marine hydrocarbonoclastic bacterium isolated from an in-situ enriched hydrocarbon-degrading consortium in deep-sea sediment.</title>
        <authorList>
            <person name="Dong C."/>
            <person name="Ma T."/>
            <person name="Liu R."/>
            <person name="Shao Z."/>
        </authorList>
    </citation>
    <scope>NUCLEOTIDE SEQUENCE [LARGE SCALE GENOMIC DNA]</scope>
    <source>
        <strain evidence="3">soil36-7</strain>
    </source>
</reference>
<proteinExistence type="predicted"/>
<protein>
    <submittedName>
        <fullName evidence="2">Transcription negative regulator ChrR</fullName>
    </submittedName>
</protein>
<organism evidence="2 3">
    <name type="scientific">Hydrocarboniclastica marina</name>
    <dbReference type="NCBI Taxonomy" id="2259620"/>
    <lineage>
        <taxon>Bacteria</taxon>
        <taxon>Pseudomonadati</taxon>
        <taxon>Pseudomonadota</taxon>
        <taxon>Gammaproteobacteria</taxon>
        <taxon>Alteromonadales</taxon>
        <taxon>Alteromonadaceae</taxon>
        <taxon>Hydrocarboniclastica</taxon>
    </lineage>
</organism>
<keyword evidence="3" id="KW-1185">Reference proteome</keyword>
<dbReference type="AlphaFoldDB" id="A0A4V1D9A5"/>
<evidence type="ECO:0000313" key="2">
    <source>
        <dbReference type="EMBL" id="QCF28010.1"/>
    </source>
</evidence>
<accession>A0A4V1D9A5</accession>
<dbReference type="InterPro" id="IPR011051">
    <property type="entry name" value="RmlC_Cupin_sf"/>
</dbReference>
<evidence type="ECO:0000259" key="1">
    <source>
        <dbReference type="Pfam" id="PF12973"/>
    </source>
</evidence>
<dbReference type="EMBL" id="CP031093">
    <property type="protein sequence ID" value="QCF28010.1"/>
    <property type="molecule type" value="Genomic_DNA"/>
</dbReference>
<dbReference type="Proteomes" id="UP000298049">
    <property type="component" value="Chromosome"/>
</dbReference>
<evidence type="ECO:0000313" key="3">
    <source>
        <dbReference type="Proteomes" id="UP000298049"/>
    </source>
</evidence>
<dbReference type="Pfam" id="PF12973">
    <property type="entry name" value="Cupin_7"/>
    <property type="match status" value="1"/>
</dbReference>
<dbReference type="Gene3D" id="2.60.120.10">
    <property type="entry name" value="Jelly Rolls"/>
    <property type="match status" value="1"/>
</dbReference>
<dbReference type="SUPFAM" id="SSF51182">
    <property type="entry name" value="RmlC-like cupins"/>
    <property type="match status" value="1"/>
</dbReference>
<gene>
    <name evidence="2" type="ORF">soil367_16685</name>
</gene>
<dbReference type="InterPro" id="IPR025979">
    <property type="entry name" value="ChrR-like_cupin_dom"/>
</dbReference>
<dbReference type="KEGG" id="hmi:soil367_16685"/>
<sequence>MKNRASHLSLTPDAIADIPESEWQDFRPGVSLYPLHGEPPGRQSSALLRYQPGASVPGHTHLGVEHIFVIQGSQEDENGYYPTGTLLISPIGSSHHVTSVEGCIVLAVWSDGIQVE</sequence>
<dbReference type="OrthoDB" id="9801227at2"/>
<name>A0A4V1D9A5_9ALTE</name>
<feature type="domain" description="ChrR-like cupin" evidence="1">
    <location>
        <begin position="13"/>
        <end position="106"/>
    </location>
</feature>
<dbReference type="InterPro" id="IPR014710">
    <property type="entry name" value="RmlC-like_jellyroll"/>
</dbReference>